<dbReference type="PANTHER" id="PTHR43441">
    <property type="entry name" value="RIBOSOMAL-PROTEIN-SERINE ACETYLTRANSFERASE"/>
    <property type="match status" value="1"/>
</dbReference>
<dbReference type="Gene3D" id="3.40.630.30">
    <property type="match status" value="1"/>
</dbReference>
<evidence type="ECO:0000313" key="3">
    <source>
        <dbReference type="Proteomes" id="UP001183777"/>
    </source>
</evidence>
<reference evidence="3" key="1">
    <citation type="submission" date="2023-07" db="EMBL/GenBank/DDBJ databases">
        <title>30 novel species of actinomycetes from the DSMZ collection.</title>
        <authorList>
            <person name="Nouioui I."/>
        </authorList>
    </citation>
    <scope>NUCLEOTIDE SEQUENCE [LARGE SCALE GENOMIC DNA]</scope>
    <source>
        <strain evidence="3">DSM 41770</strain>
    </source>
</reference>
<dbReference type="Proteomes" id="UP001183777">
    <property type="component" value="Unassembled WGS sequence"/>
</dbReference>
<evidence type="ECO:0000259" key="1">
    <source>
        <dbReference type="PROSITE" id="PS51186"/>
    </source>
</evidence>
<dbReference type="InterPro" id="IPR000182">
    <property type="entry name" value="GNAT_dom"/>
</dbReference>
<dbReference type="EMBL" id="JAVREX010000004">
    <property type="protein sequence ID" value="MDT0428386.1"/>
    <property type="molecule type" value="Genomic_DNA"/>
</dbReference>
<name>A0ABU2RHR0_9ACTN</name>
<accession>A0ABU2RHR0</accession>
<dbReference type="SUPFAM" id="SSF55729">
    <property type="entry name" value="Acyl-CoA N-acyltransferases (Nat)"/>
    <property type="match status" value="1"/>
</dbReference>
<evidence type="ECO:0000313" key="2">
    <source>
        <dbReference type="EMBL" id="MDT0428386.1"/>
    </source>
</evidence>
<dbReference type="PANTHER" id="PTHR43441:SF10">
    <property type="entry name" value="ACETYLTRANSFERASE"/>
    <property type="match status" value="1"/>
</dbReference>
<dbReference type="PROSITE" id="PS51186">
    <property type="entry name" value="GNAT"/>
    <property type="match status" value="1"/>
</dbReference>
<dbReference type="Pfam" id="PF13302">
    <property type="entry name" value="Acetyltransf_3"/>
    <property type="match status" value="1"/>
</dbReference>
<protein>
    <submittedName>
        <fullName evidence="2">GNAT family N-acetyltransferase</fullName>
    </submittedName>
</protein>
<dbReference type="InterPro" id="IPR016181">
    <property type="entry name" value="Acyl_CoA_acyltransferase"/>
</dbReference>
<feature type="domain" description="N-acetyltransferase" evidence="1">
    <location>
        <begin position="19"/>
        <end position="182"/>
    </location>
</feature>
<dbReference type="RefSeq" id="WP_200692974.1">
    <property type="nucleotide sequence ID" value="NZ_JAVREX010000004.1"/>
</dbReference>
<dbReference type="InterPro" id="IPR051908">
    <property type="entry name" value="Ribosomal_N-acetyltransferase"/>
</dbReference>
<keyword evidence="3" id="KW-1185">Reference proteome</keyword>
<organism evidence="2 3">
    <name type="scientific">Streptomyces salyersiae</name>
    <dbReference type="NCBI Taxonomy" id="3075530"/>
    <lineage>
        <taxon>Bacteria</taxon>
        <taxon>Bacillati</taxon>
        <taxon>Actinomycetota</taxon>
        <taxon>Actinomycetes</taxon>
        <taxon>Kitasatosporales</taxon>
        <taxon>Streptomycetaceae</taxon>
        <taxon>Streptomyces</taxon>
    </lineage>
</organism>
<sequence length="182" mass="19261">MTTPPTTPSGPAPFATRRLDAVPLHPAYADEMAAVLADPALHAYTGGAPQDAGALRARYERQTAGSPDPAELWWNWVLRVRADGRLAGYVQATVRGARAEVAWVVGTGWQGRGYAKEAAVGLVRHLLDQGVPAVVAHIHPEHTASAAVAAAAGLQPTEEREDGEVRWRRAASQGVPLGHDMA</sequence>
<comment type="caution">
    <text evidence="2">The sequence shown here is derived from an EMBL/GenBank/DDBJ whole genome shotgun (WGS) entry which is preliminary data.</text>
</comment>
<gene>
    <name evidence="2" type="ORF">RM649_12110</name>
</gene>
<proteinExistence type="predicted"/>